<reference evidence="2" key="1">
    <citation type="journal article" date="2022" name="Mol. Ecol. Resour.">
        <title>The genomes of chicory, endive, great burdock and yacon provide insights into Asteraceae palaeo-polyploidization history and plant inulin production.</title>
        <authorList>
            <person name="Fan W."/>
            <person name="Wang S."/>
            <person name="Wang H."/>
            <person name="Wang A."/>
            <person name="Jiang F."/>
            <person name="Liu H."/>
            <person name="Zhao H."/>
            <person name="Xu D."/>
            <person name="Zhang Y."/>
        </authorList>
    </citation>
    <scope>NUCLEOTIDE SEQUENCE [LARGE SCALE GENOMIC DNA]</scope>
    <source>
        <strain evidence="2">cv. Punajuju</strain>
    </source>
</reference>
<sequence length="153" mass="16943">MQKGEMRISEIWTRVRAGERKLNRGNAGGGLQPPGVEEERKCTVEDEDGGAKLSSPEQEAVCSEGSSTAEWKGGGGEGCVVRSMAMSLGSPRHCRMLGLESSRRRRWCIRRWAVVVVASNHRRRRRWCDRGRNTAGKCSRWNSDHASASDLGS</sequence>
<keyword evidence="2" id="KW-1185">Reference proteome</keyword>
<comment type="caution">
    <text evidence="1">The sequence shown here is derived from an EMBL/GenBank/DDBJ whole genome shotgun (WGS) entry which is preliminary data.</text>
</comment>
<dbReference type="EMBL" id="CM042014">
    <property type="protein sequence ID" value="KAI3721478.1"/>
    <property type="molecule type" value="Genomic_DNA"/>
</dbReference>
<dbReference type="Proteomes" id="UP001055811">
    <property type="component" value="Linkage Group LG06"/>
</dbReference>
<reference evidence="1 2" key="2">
    <citation type="journal article" date="2022" name="Mol. Ecol. Resour.">
        <title>The genomes of chicory, endive, great burdock and yacon provide insights into Asteraceae paleo-polyploidization history and plant inulin production.</title>
        <authorList>
            <person name="Fan W."/>
            <person name="Wang S."/>
            <person name="Wang H."/>
            <person name="Wang A."/>
            <person name="Jiang F."/>
            <person name="Liu H."/>
            <person name="Zhao H."/>
            <person name="Xu D."/>
            <person name="Zhang Y."/>
        </authorList>
    </citation>
    <scope>NUCLEOTIDE SEQUENCE [LARGE SCALE GENOMIC DNA]</scope>
    <source>
        <strain evidence="2">cv. Punajuju</strain>
        <tissue evidence="1">Leaves</tissue>
    </source>
</reference>
<accession>A0ACB9BHP9</accession>
<evidence type="ECO:0000313" key="2">
    <source>
        <dbReference type="Proteomes" id="UP001055811"/>
    </source>
</evidence>
<organism evidence="1 2">
    <name type="scientific">Cichorium intybus</name>
    <name type="common">Chicory</name>
    <dbReference type="NCBI Taxonomy" id="13427"/>
    <lineage>
        <taxon>Eukaryota</taxon>
        <taxon>Viridiplantae</taxon>
        <taxon>Streptophyta</taxon>
        <taxon>Embryophyta</taxon>
        <taxon>Tracheophyta</taxon>
        <taxon>Spermatophyta</taxon>
        <taxon>Magnoliopsida</taxon>
        <taxon>eudicotyledons</taxon>
        <taxon>Gunneridae</taxon>
        <taxon>Pentapetalae</taxon>
        <taxon>asterids</taxon>
        <taxon>campanulids</taxon>
        <taxon>Asterales</taxon>
        <taxon>Asteraceae</taxon>
        <taxon>Cichorioideae</taxon>
        <taxon>Cichorieae</taxon>
        <taxon>Cichoriinae</taxon>
        <taxon>Cichorium</taxon>
    </lineage>
</organism>
<protein>
    <submittedName>
        <fullName evidence="1">Uncharacterized protein</fullName>
    </submittedName>
</protein>
<proteinExistence type="predicted"/>
<evidence type="ECO:0000313" key="1">
    <source>
        <dbReference type="EMBL" id="KAI3721478.1"/>
    </source>
</evidence>
<gene>
    <name evidence="1" type="ORF">L2E82_32491</name>
</gene>
<name>A0ACB9BHP9_CICIN</name>